<dbReference type="PANTHER" id="PTHR28307">
    <property type="entry name" value="PROTEIN PAL1"/>
    <property type="match status" value="1"/>
</dbReference>
<dbReference type="Proteomes" id="UP000799428">
    <property type="component" value="Unassembled WGS sequence"/>
</dbReference>
<keyword evidence="3" id="KW-1185">Reference proteome</keyword>
<accession>A0A6G1JYD3</accession>
<dbReference type="InterPro" id="IPR013226">
    <property type="entry name" value="Pal1"/>
</dbReference>
<feature type="region of interest" description="Disordered" evidence="1">
    <location>
        <begin position="360"/>
        <end position="393"/>
    </location>
</feature>
<dbReference type="EMBL" id="MU005779">
    <property type="protein sequence ID" value="KAF2705177.1"/>
    <property type="molecule type" value="Genomic_DNA"/>
</dbReference>
<gene>
    <name evidence="2" type="ORF">K504DRAFT_494116</name>
</gene>
<dbReference type="OrthoDB" id="5389892at2759"/>
<dbReference type="Pfam" id="PF08316">
    <property type="entry name" value="Pal1"/>
    <property type="match status" value="1"/>
</dbReference>
<sequence>MGSDKDFIKAHHSLIDPLIELDPSEETGLNTHFRSTFAPCQDPPSPPGSMGLGSISEPVNVPNQKTGSSVETNPYRRSRQSSVSKAGPSNIISSGHVTPKRHHDYPSPPNSASPRIDHFSNYLSSAFGSMDESRPRRSSQPSSSNPFKDGHLSRGGSLRERYPGDNSVRPLDVLRDDTKKAYRTHHLRKKNFHGADIIDRLDKTGFSYHHEGPFDAANIARNRVWKHSPVAAVQDSNEEALRATPRENIADAITRHRPIEGVASVPPGLPDRFGHVLEYEEGADLQREPGGDYRRIPGEKYLTDDLKGKGEPSYSMDKALKDQKRLGDGGMELRTRHRRNQSLGSPGIPSRVPVEFFEAHDDPRLGRSHTTGKSMGSVLKKRFGSLRRRRAES</sequence>
<feature type="compositionally biased region" description="Basic residues" evidence="1">
    <location>
        <begin position="379"/>
        <end position="393"/>
    </location>
</feature>
<protein>
    <recommendedName>
        <fullName evidence="4">Pal1-domain-containing protein</fullName>
    </recommendedName>
</protein>
<organism evidence="2 3">
    <name type="scientific">Pleomassaria siparia CBS 279.74</name>
    <dbReference type="NCBI Taxonomy" id="1314801"/>
    <lineage>
        <taxon>Eukaryota</taxon>
        <taxon>Fungi</taxon>
        <taxon>Dikarya</taxon>
        <taxon>Ascomycota</taxon>
        <taxon>Pezizomycotina</taxon>
        <taxon>Dothideomycetes</taxon>
        <taxon>Pleosporomycetidae</taxon>
        <taxon>Pleosporales</taxon>
        <taxon>Pleomassariaceae</taxon>
        <taxon>Pleomassaria</taxon>
    </lineage>
</organism>
<reference evidence="2" key="1">
    <citation type="journal article" date="2020" name="Stud. Mycol.">
        <title>101 Dothideomycetes genomes: a test case for predicting lifestyles and emergence of pathogens.</title>
        <authorList>
            <person name="Haridas S."/>
            <person name="Albert R."/>
            <person name="Binder M."/>
            <person name="Bloem J."/>
            <person name="Labutti K."/>
            <person name="Salamov A."/>
            <person name="Andreopoulos B."/>
            <person name="Baker S."/>
            <person name="Barry K."/>
            <person name="Bills G."/>
            <person name="Bluhm B."/>
            <person name="Cannon C."/>
            <person name="Castanera R."/>
            <person name="Culley D."/>
            <person name="Daum C."/>
            <person name="Ezra D."/>
            <person name="Gonzalez J."/>
            <person name="Henrissat B."/>
            <person name="Kuo A."/>
            <person name="Liang C."/>
            <person name="Lipzen A."/>
            <person name="Lutzoni F."/>
            <person name="Magnuson J."/>
            <person name="Mondo S."/>
            <person name="Nolan M."/>
            <person name="Ohm R."/>
            <person name="Pangilinan J."/>
            <person name="Park H.-J."/>
            <person name="Ramirez L."/>
            <person name="Alfaro M."/>
            <person name="Sun H."/>
            <person name="Tritt A."/>
            <person name="Yoshinaga Y."/>
            <person name="Zwiers L.-H."/>
            <person name="Turgeon B."/>
            <person name="Goodwin S."/>
            <person name="Spatafora J."/>
            <person name="Crous P."/>
            <person name="Grigoriev I."/>
        </authorList>
    </citation>
    <scope>NUCLEOTIDE SEQUENCE</scope>
    <source>
        <strain evidence="2">CBS 279.74</strain>
    </source>
</reference>
<feature type="region of interest" description="Disordered" evidence="1">
    <location>
        <begin position="23"/>
        <end position="172"/>
    </location>
</feature>
<dbReference type="PANTHER" id="PTHR28307:SF1">
    <property type="entry name" value="PAL1 CELL MORPHOLOGY PROTEIN"/>
    <property type="match status" value="1"/>
</dbReference>
<evidence type="ECO:0000313" key="2">
    <source>
        <dbReference type="EMBL" id="KAF2705177.1"/>
    </source>
</evidence>
<evidence type="ECO:0000313" key="3">
    <source>
        <dbReference type="Proteomes" id="UP000799428"/>
    </source>
</evidence>
<proteinExistence type="predicted"/>
<evidence type="ECO:0008006" key="4">
    <source>
        <dbReference type="Google" id="ProtNLM"/>
    </source>
</evidence>
<dbReference type="AlphaFoldDB" id="A0A6G1JYD3"/>
<feature type="compositionally biased region" description="Basic and acidic residues" evidence="1">
    <location>
        <begin position="148"/>
        <end position="163"/>
    </location>
</feature>
<evidence type="ECO:0000256" key="1">
    <source>
        <dbReference type="SAM" id="MobiDB-lite"/>
    </source>
</evidence>
<name>A0A6G1JYD3_9PLEO</name>
<feature type="compositionally biased region" description="Polar residues" evidence="1">
    <location>
        <begin position="61"/>
        <end position="72"/>
    </location>
</feature>
<dbReference type="GO" id="GO:0005737">
    <property type="term" value="C:cytoplasm"/>
    <property type="evidence" value="ECO:0007669"/>
    <property type="project" value="TreeGrafter"/>
</dbReference>